<proteinExistence type="predicted"/>
<reference evidence="1" key="2">
    <citation type="submission" date="2020-07" db="EMBL/GenBank/DDBJ databases">
        <authorList>
            <person name="Vera ALvarez R."/>
            <person name="Arias-Moreno D.M."/>
            <person name="Jimenez-Jacinto V."/>
            <person name="Jimenez-Bremont J.F."/>
            <person name="Swaminathan K."/>
            <person name="Moose S.P."/>
            <person name="Guerrero-Gonzalez M.L."/>
            <person name="Marino-Ramirez L."/>
            <person name="Landsman D."/>
            <person name="Rodriguez-Kessler M."/>
            <person name="Delgado-Sanchez P."/>
        </authorList>
    </citation>
    <scope>NUCLEOTIDE SEQUENCE</scope>
    <source>
        <tissue evidence="1">Cladode</tissue>
    </source>
</reference>
<protein>
    <submittedName>
        <fullName evidence="1">Uncharacterized protein</fullName>
    </submittedName>
</protein>
<reference evidence="1" key="1">
    <citation type="journal article" date="2013" name="J. Plant Res.">
        <title>Effect of fungi and light on seed germination of three Opuntia species from semiarid lands of central Mexico.</title>
        <authorList>
            <person name="Delgado-Sanchez P."/>
            <person name="Jimenez-Bremont J.F."/>
            <person name="Guerrero-Gonzalez Mde L."/>
            <person name="Flores J."/>
        </authorList>
    </citation>
    <scope>NUCLEOTIDE SEQUENCE</scope>
    <source>
        <tissue evidence="1">Cladode</tissue>
    </source>
</reference>
<organism evidence="1">
    <name type="scientific">Opuntia streptacantha</name>
    <name type="common">Prickly pear cactus</name>
    <name type="synonym">Opuntia cardona</name>
    <dbReference type="NCBI Taxonomy" id="393608"/>
    <lineage>
        <taxon>Eukaryota</taxon>
        <taxon>Viridiplantae</taxon>
        <taxon>Streptophyta</taxon>
        <taxon>Embryophyta</taxon>
        <taxon>Tracheophyta</taxon>
        <taxon>Spermatophyta</taxon>
        <taxon>Magnoliopsida</taxon>
        <taxon>eudicotyledons</taxon>
        <taxon>Gunneridae</taxon>
        <taxon>Pentapetalae</taxon>
        <taxon>Caryophyllales</taxon>
        <taxon>Cactineae</taxon>
        <taxon>Cactaceae</taxon>
        <taxon>Opuntioideae</taxon>
        <taxon>Opuntia</taxon>
    </lineage>
</organism>
<dbReference type="PANTHER" id="PTHR47871">
    <property type="entry name" value="NAC DOMAIN-CONTAINING PROTEIN 8"/>
    <property type="match status" value="1"/>
</dbReference>
<dbReference type="AlphaFoldDB" id="A0A7C9APA5"/>
<sequence>MSADLERGFCGSAWSEEYDVVPLRLRLNMLRRTQNPDLSNVAAAVSESDETCKSRPEGVFVDKKEDEHLNVEERTSTKLCVSSSKMLTSDTGVNVVRNEQLNSAVGSLNWTSSDVPGSVEVPLHLQGTKVKHEISYGFDASLDNIVLAERRRMLLSKELLESSRSAMSDEGQNGEPSKLHKILLQGAQSDMQESGSVQGVRIVENIKSGMDKYENHASILNAYGTFQTLNKSATTLSDQMCGPVPIESGASSGVSSFQEQEINVTKADATGSLALSLLTRVKDEAVDVSESFDEENGRQHLFSDELLPVKSELKSEPELSEFLGDELDHIPLIDRVKLMSSGKPGLDATQNPEFTKNVASDQDVGVHVLESVKPISISRPGKRRRTATDSAEVALEEDAPGLLKVLMERGVSAEEIKLYGEGESEDGLDDLVSEDGFAELEAVISQLFSQRQPFMKFPILRCAKGAKASYCLSCLLSLVEQTRYLRLRKWPVEWGWCRDLQSFIFVFRRHNRIVLERPEYGFATYFFELLDSVPVDWQIKRLVSAMKLTNCGRITLLENKPLTDPISLG</sequence>
<evidence type="ECO:0000313" key="1">
    <source>
        <dbReference type="EMBL" id="MBA4671153.1"/>
    </source>
</evidence>
<dbReference type="EMBL" id="GISG01249901">
    <property type="protein sequence ID" value="MBA4671153.1"/>
    <property type="molecule type" value="Transcribed_RNA"/>
</dbReference>
<name>A0A7C9APA5_OPUST</name>
<accession>A0A7C9APA5</accession>
<dbReference type="PANTHER" id="PTHR47871:SF2">
    <property type="entry name" value="OS03G0221300 PROTEIN"/>
    <property type="match status" value="1"/>
</dbReference>